<feature type="region of interest" description="Disordered" evidence="1">
    <location>
        <begin position="108"/>
        <end position="164"/>
    </location>
</feature>
<feature type="domain" description="SPOR" evidence="3">
    <location>
        <begin position="183"/>
        <end position="264"/>
    </location>
</feature>
<reference evidence="4 5" key="1">
    <citation type="journal article" date="2011" name="Stand. Genomic Sci.">
        <title>Complete genome sequence of Haliscomenobacter hydrossis type strain (O).</title>
        <authorList>
            <consortium name="US DOE Joint Genome Institute (JGI-PGF)"/>
            <person name="Daligault H."/>
            <person name="Lapidus A."/>
            <person name="Zeytun A."/>
            <person name="Nolan M."/>
            <person name="Lucas S."/>
            <person name="Del Rio T.G."/>
            <person name="Tice H."/>
            <person name="Cheng J.F."/>
            <person name="Tapia R."/>
            <person name="Han C."/>
            <person name="Goodwin L."/>
            <person name="Pitluck S."/>
            <person name="Liolios K."/>
            <person name="Pagani I."/>
            <person name="Ivanova N."/>
            <person name="Huntemann M."/>
            <person name="Mavromatis K."/>
            <person name="Mikhailova N."/>
            <person name="Pati A."/>
            <person name="Chen A."/>
            <person name="Palaniappan K."/>
            <person name="Land M."/>
            <person name="Hauser L."/>
            <person name="Brambilla E.M."/>
            <person name="Rohde M."/>
            <person name="Verbarg S."/>
            <person name="Goker M."/>
            <person name="Bristow J."/>
            <person name="Eisen J.A."/>
            <person name="Markowitz V."/>
            <person name="Hugenholtz P."/>
            <person name="Kyrpides N.C."/>
            <person name="Klenk H.P."/>
            <person name="Woyke T."/>
        </authorList>
    </citation>
    <scope>NUCLEOTIDE SEQUENCE [LARGE SCALE GENOMIC DNA]</scope>
    <source>
        <strain evidence="5">ATCC 27775 / DSM 1100 / LMG 10767 / O</strain>
    </source>
</reference>
<evidence type="ECO:0000313" key="4">
    <source>
        <dbReference type="EMBL" id="AEE52743.1"/>
    </source>
</evidence>
<dbReference type="InterPro" id="IPR007730">
    <property type="entry name" value="SPOR-like_dom"/>
</dbReference>
<evidence type="ECO:0000259" key="3">
    <source>
        <dbReference type="PROSITE" id="PS51724"/>
    </source>
</evidence>
<proteinExistence type="predicted"/>
<keyword evidence="2" id="KW-0812">Transmembrane</keyword>
<name>F4L034_HALH1</name>
<gene>
    <name evidence="4" type="ordered locus">Halhy_4914</name>
</gene>
<feature type="transmembrane region" description="Helical" evidence="2">
    <location>
        <begin position="75"/>
        <end position="95"/>
    </location>
</feature>
<dbReference type="AlphaFoldDB" id="F4L034"/>
<sequence length="264" mass="30103">MDNTIYYVIGLFAFIAFLMMVSHGSDRTRNHRYQQGPRRNYNRNRRREYDDYYANDDYNQRGYDNGYHQRRDDEFGGVGMFIGIAFLLLIGYGVYRYNEAKPTAKTEIAEVSSQDSTQQQNEQQPDQDYAEDTAPDYSVDDYPNNNNGSPSSYDPDVGGIPDYYPQEYKDAAEQVLPGPTPTPVEVGTFYAQTGAYGQLENASNEQQKWIDQGYQTKVVVFKNGDGLYRVLVGGYFSAAEAKGFMGKKYEQVYDLAGGGYYEVR</sequence>
<dbReference type="SUPFAM" id="SSF110997">
    <property type="entry name" value="Sporulation related repeat"/>
    <property type="match status" value="1"/>
</dbReference>
<accession>F4L034</accession>
<evidence type="ECO:0000256" key="2">
    <source>
        <dbReference type="SAM" id="Phobius"/>
    </source>
</evidence>
<dbReference type="Gene3D" id="3.30.70.1070">
    <property type="entry name" value="Sporulation related repeat"/>
    <property type="match status" value="1"/>
</dbReference>
<feature type="transmembrane region" description="Helical" evidence="2">
    <location>
        <begin position="6"/>
        <end position="24"/>
    </location>
</feature>
<evidence type="ECO:0000313" key="5">
    <source>
        <dbReference type="Proteomes" id="UP000008461"/>
    </source>
</evidence>
<keyword evidence="2" id="KW-0472">Membrane</keyword>
<dbReference type="GO" id="GO:0042834">
    <property type="term" value="F:peptidoglycan binding"/>
    <property type="evidence" value="ECO:0007669"/>
    <property type="project" value="InterPro"/>
</dbReference>
<feature type="compositionally biased region" description="Low complexity" evidence="1">
    <location>
        <begin position="140"/>
        <end position="156"/>
    </location>
</feature>
<dbReference type="HOGENOM" id="CLU_1068598_0_0_10"/>
<dbReference type="Pfam" id="PF05036">
    <property type="entry name" value="SPOR"/>
    <property type="match status" value="1"/>
</dbReference>
<dbReference type="EMBL" id="CP002691">
    <property type="protein sequence ID" value="AEE52743.1"/>
    <property type="molecule type" value="Genomic_DNA"/>
</dbReference>
<dbReference type="InterPro" id="IPR036680">
    <property type="entry name" value="SPOR-like_sf"/>
</dbReference>
<dbReference type="RefSeq" id="WP_013767280.1">
    <property type="nucleotide sequence ID" value="NC_015510.1"/>
</dbReference>
<dbReference type="PROSITE" id="PS51724">
    <property type="entry name" value="SPOR"/>
    <property type="match status" value="1"/>
</dbReference>
<feature type="compositionally biased region" description="Low complexity" evidence="1">
    <location>
        <begin position="112"/>
        <end position="127"/>
    </location>
</feature>
<protein>
    <submittedName>
        <fullName evidence="4">Sporulation domain-containing protein</fullName>
    </submittedName>
</protein>
<dbReference type="STRING" id="760192.Halhy_4914"/>
<reference key="2">
    <citation type="submission" date="2011-04" db="EMBL/GenBank/DDBJ databases">
        <title>Complete sequence of chromosome of Haliscomenobacter hydrossis DSM 1100.</title>
        <authorList>
            <consortium name="US DOE Joint Genome Institute (JGI-PGF)"/>
            <person name="Lucas S."/>
            <person name="Han J."/>
            <person name="Lapidus A."/>
            <person name="Bruce D."/>
            <person name="Goodwin L."/>
            <person name="Pitluck S."/>
            <person name="Peters L."/>
            <person name="Kyrpides N."/>
            <person name="Mavromatis K."/>
            <person name="Ivanova N."/>
            <person name="Ovchinnikova G."/>
            <person name="Pagani I."/>
            <person name="Daligault H."/>
            <person name="Detter J.C."/>
            <person name="Han C."/>
            <person name="Land M."/>
            <person name="Hauser L."/>
            <person name="Markowitz V."/>
            <person name="Cheng J.-F."/>
            <person name="Hugenholtz P."/>
            <person name="Woyke T."/>
            <person name="Wu D."/>
            <person name="Verbarg S."/>
            <person name="Frueling A."/>
            <person name="Brambilla E."/>
            <person name="Klenk H.-P."/>
            <person name="Eisen J.A."/>
        </authorList>
    </citation>
    <scope>NUCLEOTIDE SEQUENCE</scope>
    <source>
        <strain>DSM 1100</strain>
    </source>
</reference>
<dbReference type="eggNOG" id="COG3147">
    <property type="taxonomic scope" value="Bacteria"/>
</dbReference>
<keyword evidence="2" id="KW-1133">Transmembrane helix</keyword>
<organism evidence="4 5">
    <name type="scientific">Haliscomenobacter hydrossis (strain ATCC 27775 / DSM 1100 / LMG 10767 / O)</name>
    <dbReference type="NCBI Taxonomy" id="760192"/>
    <lineage>
        <taxon>Bacteria</taxon>
        <taxon>Pseudomonadati</taxon>
        <taxon>Bacteroidota</taxon>
        <taxon>Saprospiria</taxon>
        <taxon>Saprospirales</taxon>
        <taxon>Haliscomenobacteraceae</taxon>
        <taxon>Haliscomenobacter</taxon>
    </lineage>
</organism>
<dbReference type="Proteomes" id="UP000008461">
    <property type="component" value="Chromosome"/>
</dbReference>
<evidence type="ECO:0000256" key="1">
    <source>
        <dbReference type="SAM" id="MobiDB-lite"/>
    </source>
</evidence>
<feature type="region of interest" description="Disordered" evidence="1">
    <location>
        <begin position="28"/>
        <end position="65"/>
    </location>
</feature>
<keyword evidence="5" id="KW-1185">Reference proteome</keyword>
<dbReference type="KEGG" id="hhy:Halhy_4914"/>